<dbReference type="Proteomes" id="UP000001593">
    <property type="component" value="Unassembled WGS sequence"/>
</dbReference>
<evidence type="ECO:0000256" key="2">
    <source>
        <dbReference type="ARBA" id="ARBA00010777"/>
    </source>
</evidence>
<evidence type="ECO:0000256" key="7">
    <source>
        <dbReference type="SAM" id="Coils"/>
    </source>
</evidence>
<dbReference type="eggNOG" id="ENOG502QVSH">
    <property type="taxonomic scope" value="Eukaryota"/>
</dbReference>
<accession>A7RK95</accession>
<keyword evidence="4" id="KW-0963">Cytoplasm</keyword>
<evidence type="ECO:0000259" key="8">
    <source>
        <dbReference type="Pfam" id="PF13868"/>
    </source>
</evidence>
<evidence type="ECO:0000256" key="1">
    <source>
        <dbReference type="ARBA" id="ARBA00004300"/>
    </source>
</evidence>
<dbReference type="PhylomeDB" id="A7RK95"/>
<organism evidence="9 10">
    <name type="scientific">Nematostella vectensis</name>
    <name type="common">Starlet sea anemone</name>
    <dbReference type="NCBI Taxonomy" id="45351"/>
    <lineage>
        <taxon>Eukaryota</taxon>
        <taxon>Metazoa</taxon>
        <taxon>Cnidaria</taxon>
        <taxon>Anthozoa</taxon>
        <taxon>Hexacorallia</taxon>
        <taxon>Actiniaria</taxon>
        <taxon>Edwardsiidae</taxon>
        <taxon>Nematostella</taxon>
    </lineage>
</organism>
<protein>
    <recommendedName>
        <fullName evidence="3">Trichoplein keratin filament-binding protein</fullName>
    </recommendedName>
</protein>
<sequence length="609" mass="72975">MALPTLQPYWMKNFKSRSEGLMVRRNQNEADRRQAWDGNAKYFHRNEIEATKQRAWGSDTCFQESMSALDTLYKKDHRKEKLEERRKKLAELLLQEKKEYEEQLRDARLGESGKLIQMRDRAEELKSGKETRRKELAQQKLYEHWKQNAPELRQIESEQLKEHVVESWGEQVVDKAENLKTAREEDRRINAVMERDRLLAVHKEHEKEEARRRGEKVIAEQLRGQMEELKLREEEAVMLKKEQEMLIAEQQRIEQAEEQRRALEEARRKREFGRVLLRQHKAQMMRKSQEIQQALELDLKILESMAKEENKDKEIMTSRREKAKADAEYMRQVVADQLKLEREREAELDMLYRDEAARMWSKREAEWERERLARERLMAEVLAERKRQLDDKMSRLRQRQEASIESREELLRELEEVQRMTARERLEEDKKRRDADIQMRAQIEARRERDLEAAMREQEEFDRQKTLVEMRKRFKSCKLEIGKITSLREEDAVYEQMLRDEASRMKSHRPEPRPTRTRVTLVILGVKRQILGESSEDSALIRTRVTLVIFGVKRQVLGESSEVSRDRSLGLEYPRHFRYKAASSRRKIGSLTALLTHILVTPDFFGIKP</sequence>
<dbReference type="GO" id="GO:0005813">
    <property type="term" value="C:centrosome"/>
    <property type="evidence" value="ECO:0007669"/>
    <property type="project" value="UniProtKB-SubCell"/>
</dbReference>
<dbReference type="GO" id="GO:0006915">
    <property type="term" value="P:apoptotic process"/>
    <property type="evidence" value="ECO:0000318"/>
    <property type="project" value="GO_Central"/>
</dbReference>
<dbReference type="EMBL" id="DS469515">
    <property type="protein sequence ID" value="EDO48130.1"/>
    <property type="molecule type" value="Genomic_DNA"/>
</dbReference>
<keyword evidence="10" id="KW-1185">Reference proteome</keyword>
<dbReference type="InterPro" id="IPR043596">
    <property type="entry name" value="CFAP53/TCHP"/>
</dbReference>
<feature type="coiled-coil region" evidence="7">
    <location>
        <begin position="219"/>
        <end position="326"/>
    </location>
</feature>
<dbReference type="Pfam" id="PF13868">
    <property type="entry name" value="TPH"/>
    <property type="match status" value="1"/>
</dbReference>
<feature type="domain" description="Trichohyalin-plectin-homology" evidence="8">
    <location>
        <begin position="146"/>
        <end position="473"/>
    </location>
</feature>
<evidence type="ECO:0000313" key="9">
    <source>
        <dbReference type="EMBL" id="EDO48130.1"/>
    </source>
</evidence>
<evidence type="ECO:0000313" key="10">
    <source>
        <dbReference type="Proteomes" id="UP000001593"/>
    </source>
</evidence>
<dbReference type="PANTHER" id="PTHR31183:SF2">
    <property type="entry name" value="TRICHOPLEIN KERATIN FILAMENT-BINDING PROTEIN"/>
    <property type="match status" value="1"/>
</dbReference>
<dbReference type="HOGENOM" id="CLU_042533_1_0_1"/>
<dbReference type="InterPro" id="IPR043597">
    <property type="entry name" value="TPH_dom"/>
</dbReference>
<name>A7RK95_NEMVE</name>
<keyword evidence="5 7" id="KW-0175">Coiled coil</keyword>
<keyword evidence="6" id="KW-0206">Cytoskeleton</keyword>
<comment type="similarity">
    <text evidence="2">Belongs to the TCHP family.</text>
</comment>
<comment type="subcellular location">
    <subcellularLocation>
        <location evidence="1">Cytoplasm</location>
        <location evidence="1">Cytoskeleton</location>
        <location evidence="1">Microtubule organizing center</location>
        <location evidence="1">Centrosome</location>
    </subcellularLocation>
</comment>
<gene>
    <name evidence="9" type="ORF">NEMVEDRAFT_v1g198339</name>
</gene>
<dbReference type="PANTHER" id="PTHR31183">
    <property type="entry name" value="TRICHOPLEIN KERATIN FILAMENT-BINDING PROTEIN FAMILY MEMBER"/>
    <property type="match status" value="1"/>
</dbReference>
<proteinExistence type="inferred from homology"/>
<evidence type="ECO:0000256" key="5">
    <source>
        <dbReference type="ARBA" id="ARBA00023054"/>
    </source>
</evidence>
<dbReference type="OMA" id="MSGRLNQ"/>
<dbReference type="InParanoid" id="A7RK95"/>
<feature type="coiled-coil region" evidence="7">
    <location>
        <begin position="79"/>
        <end position="139"/>
    </location>
</feature>
<evidence type="ECO:0000256" key="3">
    <source>
        <dbReference type="ARBA" id="ARBA00017328"/>
    </source>
</evidence>
<dbReference type="AlphaFoldDB" id="A7RK95"/>
<evidence type="ECO:0000256" key="6">
    <source>
        <dbReference type="ARBA" id="ARBA00023212"/>
    </source>
</evidence>
<reference evidence="9 10" key="1">
    <citation type="journal article" date="2007" name="Science">
        <title>Sea anemone genome reveals ancestral eumetazoan gene repertoire and genomic organization.</title>
        <authorList>
            <person name="Putnam N.H."/>
            <person name="Srivastava M."/>
            <person name="Hellsten U."/>
            <person name="Dirks B."/>
            <person name="Chapman J."/>
            <person name="Salamov A."/>
            <person name="Terry A."/>
            <person name="Shapiro H."/>
            <person name="Lindquist E."/>
            <person name="Kapitonov V.V."/>
            <person name="Jurka J."/>
            <person name="Genikhovich G."/>
            <person name="Grigoriev I.V."/>
            <person name="Lucas S.M."/>
            <person name="Steele R.E."/>
            <person name="Finnerty J.R."/>
            <person name="Technau U."/>
            <person name="Martindale M.Q."/>
            <person name="Rokhsar D.S."/>
        </authorList>
    </citation>
    <scope>NUCLEOTIDE SEQUENCE [LARGE SCALE GENOMIC DNA]</scope>
    <source>
        <strain evidence="10">CH2 X CH6</strain>
    </source>
</reference>
<dbReference type="GO" id="GO:0045095">
    <property type="term" value="C:keratin filament"/>
    <property type="evidence" value="ECO:0000318"/>
    <property type="project" value="GO_Central"/>
</dbReference>
<evidence type="ECO:0000256" key="4">
    <source>
        <dbReference type="ARBA" id="ARBA00022490"/>
    </source>
</evidence>
<feature type="coiled-coil region" evidence="7">
    <location>
        <begin position="379"/>
        <end position="427"/>
    </location>
</feature>